<protein>
    <submittedName>
        <fullName evidence="10">Multifunctional dye peroxidase DyP2</fullName>
    </submittedName>
</protein>
<dbReference type="PANTHER" id="PTHR30521">
    <property type="entry name" value="DEFERROCHELATASE/PEROXIDASE"/>
    <property type="match status" value="1"/>
</dbReference>
<keyword evidence="11" id="KW-1185">Reference proteome</keyword>
<reference evidence="10" key="2">
    <citation type="submission" date="2021-08" db="EMBL/GenBank/DDBJ databases">
        <authorList>
            <person name="Tani A."/>
            <person name="Ola A."/>
            <person name="Ogura Y."/>
            <person name="Katsura K."/>
            <person name="Hayashi T."/>
        </authorList>
    </citation>
    <scope>NUCLEOTIDE SEQUENCE</scope>
    <source>
        <strain evidence="10">NBRC 15689</strain>
    </source>
</reference>
<accession>A0ABQ4TDI6</accession>
<dbReference type="RefSeq" id="WP_373325035.1">
    <property type="nucleotide sequence ID" value="NZ_BPQV01000009.1"/>
</dbReference>
<evidence type="ECO:0000256" key="3">
    <source>
        <dbReference type="ARBA" id="ARBA00022617"/>
    </source>
</evidence>
<dbReference type="Pfam" id="PF21105">
    <property type="entry name" value="DyP_N"/>
    <property type="match status" value="1"/>
</dbReference>
<dbReference type="InterPro" id="IPR011008">
    <property type="entry name" value="Dimeric_a/b-barrel"/>
</dbReference>
<comment type="caution">
    <text evidence="10">The sequence shown here is derived from an EMBL/GenBank/DDBJ whole genome shotgun (WGS) entry which is preliminary data.</text>
</comment>
<evidence type="ECO:0000256" key="8">
    <source>
        <dbReference type="SAM" id="MobiDB-lite"/>
    </source>
</evidence>
<evidence type="ECO:0000256" key="4">
    <source>
        <dbReference type="ARBA" id="ARBA00022723"/>
    </source>
</evidence>
<dbReference type="PROSITE" id="PS51404">
    <property type="entry name" value="DYP_PEROXIDASE"/>
    <property type="match status" value="1"/>
</dbReference>
<evidence type="ECO:0000313" key="11">
    <source>
        <dbReference type="Proteomes" id="UP001055156"/>
    </source>
</evidence>
<feature type="domain" description="DyP dimeric alpha+beta barrel" evidence="9">
    <location>
        <begin position="25"/>
        <end position="174"/>
    </location>
</feature>
<keyword evidence="5" id="KW-0560">Oxidoreductase</keyword>
<evidence type="ECO:0000256" key="7">
    <source>
        <dbReference type="ARBA" id="ARBA00025737"/>
    </source>
</evidence>
<keyword evidence="3" id="KW-0349">Heme</keyword>
<keyword evidence="6" id="KW-0408">Iron</keyword>
<comment type="cofactor">
    <cofactor evidence="1">
        <name>heme b</name>
        <dbReference type="ChEBI" id="CHEBI:60344"/>
    </cofactor>
</comment>
<evidence type="ECO:0000256" key="1">
    <source>
        <dbReference type="ARBA" id="ARBA00001970"/>
    </source>
</evidence>
<comment type="similarity">
    <text evidence="7">Belongs to the DyP-type peroxidase family.</text>
</comment>
<evidence type="ECO:0000259" key="9">
    <source>
        <dbReference type="Pfam" id="PF21105"/>
    </source>
</evidence>
<dbReference type="PANTHER" id="PTHR30521:SF4">
    <property type="entry name" value="DEFERROCHELATASE"/>
    <property type="match status" value="1"/>
</dbReference>
<proteinExistence type="inferred from homology"/>
<dbReference type="InterPro" id="IPR049509">
    <property type="entry name" value="DyP_N"/>
</dbReference>
<dbReference type="GO" id="GO:0004601">
    <property type="term" value="F:peroxidase activity"/>
    <property type="evidence" value="ECO:0007669"/>
    <property type="project" value="UniProtKB-KW"/>
</dbReference>
<keyword evidence="4" id="KW-0479">Metal-binding</keyword>
<dbReference type="EMBL" id="BPQV01000009">
    <property type="protein sequence ID" value="GJE28397.1"/>
    <property type="molecule type" value="Genomic_DNA"/>
</dbReference>
<feature type="region of interest" description="Disordered" evidence="8">
    <location>
        <begin position="335"/>
        <end position="375"/>
    </location>
</feature>
<dbReference type="Proteomes" id="UP001055156">
    <property type="component" value="Unassembled WGS sequence"/>
</dbReference>
<evidence type="ECO:0000256" key="2">
    <source>
        <dbReference type="ARBA" id="ARBA00022559"/>
    </source>
</evidence>
<name>A0ABQ4TDI6_METOR</name>
<dbReference type="InterPro" id="IPR006314">
    <property type="entry name" value="Dyp_peroxidase"/>
</dbReference>
<evidence type="ECO:0000256" key="5">
    <source>
        <dbReference type="ARBA" id="ARBA00023002"/>
    </source>
</evidence>
<feature type="region of interest" description="Disordered" evidence="8">
    <location>
        <begin position="425"/>
        <end position="447"/>
    </location>
</feature>
<reference evidence="10" key="1">
    <citation type="journal article" date="2021" name="Front. Microbiol.">
        <title>Comprehensive Comparative Genomics and Phenotyping of Methylobacterium Species.</title>
        <authorList>
            <person name="Alessa O."/>
            <person name="Ogura Y."/>
            <person name="Fujitani Y."/>
            <person name="Takami H."/>
            <person name="Hayashi T."/>
            <person name="Sahin N."/>
            <person name="Tani A."/>
        </authorList>
    </citation>
    <scope>NUCLEOTIDE SEQUENCE</scope>
    <source>
        <strain evidence="10">NBRC 15689</strain>
    </source>
</reference>
<evidence type="ECO:0000313" key="10">
    <source>
        <dbReference type="EMBL" id="GJE28397.1"/>
    </source>
</evidence>
<gene>
    <name evidence="10" type="primary">dyp2</name>
    <name evidence="10" type="ORF">LKMONMHP_3268</name>
</gene>
<evidence type="ECO:0000256" key="6">
    <source>
        <dbReference type="ARBA" id="ARBA00023004"/>
    </source>
</evidence>
<organism evidence="10 11">
    <name type="scientific">Methylobacterium organophilum</name>
    <dbReference type="NCBI Taxonomy" id="410"/>
    <lineage>
        <taxon>Bacteria</taxon>
        <taxon>Pseudomonadati</taxon>
        <taxon>Pseudomonadota</taxon>
        <taxon>Alphaproteobacteria</taxon>
        <taxon>Hyphomicrobiales</taxon>
        <taxon>Methylobacteriaceae</taxon>
        <taxon>Methylobacterium</taxon>
    </lineage>
</organism>
<keyword evidence="2 10" id="KW-0575">Peroxidase</keyword>
<sequence>MAIDLTKPLSWKKANDQELAALQSLQGNILKGHGRKFTGNIFFKLDPNQSLEARRMLRDLANFHIVSAYRQLIDAEAFKKAGKKHDGGRGGGPFVHVALSAQGYEAIGKGGVRPSDPEFLRGMGDDGSIDELKDPPLAQWEPEFRTRSHGLAIVGHETASETALLIGQIRDLIEEAGGTVFVQHGAALFNAANEGIEHFGYVDGRSQPLLLVEDIAGERETAGTNRWDPAFPIGIALVPDPGVPGDDTAFGSYLVFRKLEQHVRDFKTREQVIADTLKFKGADQRELAGALIVGRFEDGTPVTLSKEARGAKPPNDFDYTGDDGVRCPFHAHIRKTNPRGAAGDEQAERTHLMPRRGIPYEDAQREVHPSELPEADSLREFREKVADKLPKKGVGLLFMAYNAEIGRQFKFTQAAWANNPGFPPGPPQPHGIDPVIGQGPLTPGQQKLPKVWDDPGAGVVGNVDFGGFVHMKGGEYFFSPSLTFLRNL</sequence>
<dbReference type="SUPFAM" id="SSF54909">
    <property type="entry name" value="Dimeric alpha+beta barrel"/>
    <property type="match status" value="1"/>
</dbReference>
<feature type="compositionally biased region" description="Basic and acidic residues" evidence="8">
    <location>
        <begin position="358"/>
        <end position="375"/>
    </location>
</feature>